<dbReference type="FunFam" id="3.40.50.620:FF:000023">
    <property type="entry name" value="Isoleucyl-tRNA synthetase,cytoplasmic"/>
    <property type="match status" value="1"/>
</dbReference>
<protein>
    <recommendedName>
        <fullName evidence="2">isoleucine--tRNA ligase</fullName>
        <ecNumber evidence="2">6.1.1.5</ecNumber>
    </recommendedName>
    <alternativeName>
        <fullName evidence="8">Isoleucyl-tRNA synthetase</fullName>
    </alternativeName>
</protein>
<dbReference type="Pfam" id="PF19302">
    <property type="entry name" value="DUF5915"/>
    <property type="match status" value="1"/>
</dbReference>
<dbReference type="CDD" id="cd00818">
    <property type="entry name" value="IleRS_core"/>
    <property type="match status" value="1"/>
</dbReference>
<feature type="repeat" description="PPR" evidence="10">
    <location>
        <begin position="396"/>
        <end position="430"/>
    </location>
</feature>
<evidence type="ECO:0000256" key="10">
    <source>
        <dbReference type="PROSITE-ProRule" id="PRU00708"/>
    </source>
</evidence>
<comment type="caution">
    <text evidence="14">The sequence shown here is derived from an EMBL/GenBank/DDBJ whole genome shotgun (WGS) entry which is preliminary data.</text>
</comment>
<keyword evidence="3 14" id="KW-0436">Ligase</keyword>
<dbReference type="PANTHER" id="PTHR42780">
    <property type="entry name" value="SOLEUCYL-TRNA SYNTHETASE"/>
    <property type="match status" value="1"/>
</dbReference>
<feature type="domain" description="Aminoacyl-tRNA synthetase class Ia" evidence="12">
    <location>
        <begin position="725"/>
        <end position="1371"/>
    </location>
</feature>
<keyword evidence="6" id="KW-0648">Protein biosynthesis</keyword>
<dbReference type="Pfam" id="PF00133">
    <property type="entry name" value="tRNA-synt_1"/>
    <property type="match status" value="1"/>
</dbReference>
<feature type="region of interest" description="Disordered" evidence="11">
    <location>
        <begin position="973"/>
        <end position="1001"/>
    </location>
</feature>
<evidence type="ECO:0000259" key="12">
    <source>
        <dbReference type="Pfam" id="PF00133"/>
    </source>
</evidence>
<dbReference type="EMBL" id="JAGKQH010000014">
    <property type="protein sequence ID" value="KAG6582041.1"/>
    <property type="molecule type" value="Genomic_DNA"/>
</dbReference>
<dbReference type="PROSITE" id="PS51375">
    <property type="entry name" value="PPR"/>
    <property type="match status" value="4"/>
</dbReference>
<dbReference type="Pfam" id="PF08264">
    <property type="entry name" value="Anticodon_1"/>
    <property type="match status" value="1"/>
</dbReference>
<evidence type="ECO:0000256" key="7">
    <source>
        <dbReference type="ARBA" id="ARBA00023146"/>
    </source>
</evidence>
<evidence type="ECO:0000256" key="8">
    <source>
        <dbReference type="ARBA" id="ARBA00032665"/>
    </source>
</evidence>
<feature type="repeat" description="PPR" evidence="10">
    <location>
        <begin position="226"/>
        <end position="260"/>
    </location>
</feature>
<dbReference type="InterPro" id="IPR023586">
    <property type="entry name" value="Ile-tRNA-ligase_type2"/>
</dbReference>
<dbReference type="InterPro" id="IPR002300">
    <property type="entry name" value="aa-tRNA-synth_Ia"/>
</dbReference>
<feature type="compositionally biased region" description="Polar residues" evidence="11">
    <location>
        <begin position="973"/>
        <end position="982"/>
    </location>
</feature>
<organism evidence="14 15">
    <name type="scientific">Cucurbita argyrosperma subsp. sororia</name>
    <dbReference type="NCBI Taxonomy" id="37648"/>
    <lineage>
        <taxon>Eukaryota</taxon>
        <taxon>Viridiplantae</taxon>
        <taxon>Streptophyta</taxon>
        <taxon>Embryophyta</taxon>
        <taxon>Tracheophyta</taxon>
        <taxon>Spermatophyta</taxon>
        <taxon>Magnoliopsida</taxon>
        <taxon>eudicotyledons</taxon>
        <taxon>Gunneridae</taxon>
        <taxon>Pentapetalae</taxon>
        <taxon>rosids</taxon>
        <taxon>fabids</taxon>
        <taxon>Cucurbitales</taxon>
        <taxon>Cucurbitaceae</taxon>
        <taxon>Cucurbiteae</taxon>
        <taxon>Cucurbita</taxon>
    </lineage>
</organism>
<evidence type="ECO:0000259" key="13">
    <source>
        <dbReference type="Pfam" id="PF08264"/>
    </source>
</evidence>
<name>A0AAV6MJQ8_9ROSI</name>
<dbReference type="Pfam" id="PF13041">
    <property type="entry name" value="PPR_2"/>
    <property type="match status" value="2"/>
</dbReference>
<dbReference type="GO" id="GO:0000049">
    <property type="term" value="F:tRNA binding"/>
    <property type="evidence" value="ECO:0007669"/>
    <property type="project" value="InterPro"/>
</dbReference>
<proteinExistence type="inferred from homology"/>
<keyword evidence="7" id="KW-0030">Aminoacyl-tRNA synthetase</keyword>
<comment type="similarity">
    <text evidence="1">Belongs to the class-I aminoacyl-tRNA synthetase family.</text>
</comment>
<evidence type="ECO:0000256" key="5">
    <source>
        <dbReference type="ARBA" id="ARBA00022840"/>
    </source>
</evidence>
<evidence type="ECO:0000256" key="9">
    <source>
        <dbReference type="ARBA" id="ARBA00048359"/>
    </source>
</evidence>
<evidence type="ECO:0000256" key="6">
    <source>
        <dbReference type="ARBA" id="ARBA00022917"/>
    </source>
</evidence>
<dbReference type="FunFam" id="3.40.50.620:FF:000105">
    <property type="entry name" value="Isoleucine--tRNA ligase cytoplasmic"/>
    <property type="match status" value="1"/>
</dbReference>
<dbReference type="NCBIfam" id="TIGR00756">
    <property type="entry name" value="PPR"/>
    <property type="match status" value="5"/>
</dbReference>
<feature type="region of interest" description="Disordered" evidence="11">
    <location>
        <begin position="17"/>
        <end position="41"/>
    </location>
</feature>
<dbReference type="InterPro" id="IPR002885">
    <property type="entry name" value="PPR_rpt"/>
</dbReference>
<evidence type="ECO:0000256" key="1">
    <source>
        <dbReference type="ARBA" id="ARBA00005594"/>
    </source>
</evidence>
<reference evidence="14 15" key="1">
    <citation type="journal article" date="2021" name="Hortic Res">
        <title>The domestication of Cucurbita argyrosperma as revealed by the genome of its wild relative.</title>
        <authorList>
            <person name="Barrera-Redondo J."/>
            <person name="Sanchez-de la Vega G."/>
            <person name="Aguirre-Liguori J.A."/>
            <person name="Castellanos-Morales G."/>
            <person name="Gutierrez-Guerrero Y.T."/>
            <person name="Aguirre-Dugua X."/>
            <person name="Aguirre-Planter E."/>
            <person name="Tenaillon M.I."/>
            <person name="Lira-Saade R."/>
            <person name="Eguiarte L.E."/>
        </authorList>
    </citation>
    <scope>NUCLEOTIDE SEQUENCE [LARGE SCALE GENOMIC DNA]</scope>
    <source>
        <strain evidence="14">JBR-2021</strain>
    </source>
</reference>
<feature type="repeat" description="PPR" evidence="10">
    <location>
        <begin position="431"/>
        <end position="465"/>
    </location>
</feature>
<keyword evidence="15" id="KW-1185">Reference proteome</keyword>
<dbReference type="NCBIfam" id="TIGR00392">
    <property type="entry name" value="ileS"/>
    <property type="match status" value="1"/>
</dbReference>
<dbReference type="InterPro" id="IPR033709">
    <property type="entry name" value="Anticodon_Ile_ABEc"/>
</dbReference>
<dbReference type="InterPro" id="IPR013155">
    <property type="entry name" value="M/V/L/I-tRNA-synth_anticd-bd"/>
</dbReference>
<feature type="repeat" description="PPR" evidence="10">
    <location>
        <begin position="361"/>
        <end position="395"/>
    </location>
</feature>
<dbReference type="GO" id="GO:0004822">
    <property type="term" value="F:isoleucine-tRNA ligase activity"/>
    <property type="evidence" value="ECO:0007669"/>
    <property type="project" value="UniProtKB-EC"/>
</dbReference>
<sequence length="1881" mass="213207">MLRRTSNSLLMASLHTLSSTSSTRKRTAIAPRALARRPTSRTAPIPRALDTDAVSSVCSLLSNKNHQTTNLELDHLLKRFKETLSSDFVLQILMNYRLFGRAKTLEFFSWSGLQMGYRFDESVVEYMADFLGRRKLFDDMKCLLVTVSSYKGRISCRTFSICIRFLGRQGRVREALCLFEEMEPKFGCKPDNLVFNNMLYALCKKEPTGELIDTALTIFRRIELPDKYSYSNIIIGLCKFGRFGTAVEVFDEMRRAGLVPTRSAVNILIGDLCSLSAKEGAVEQVRVRSTRRPFTVLVPNVNPKSGAIDPAVGVFWAANRLALVPSTFVIVRLISELCRLGQMQEAIRVLKVVEVNKLRCTEECYSIVMQALCEHRRVDEASDLFGRMLSQDMKPKLAIYNSVICMLCKLGNLDDAERVFKIMNRKRCVPDHVTYSALIHAYGEARNWSAAYSLLKEMLSLGISPHFHVYSMVDKLMREDGQTDLCLKLEMKWESQILQKLCKQGQLGDAYEKLKSMLEKGFYPPIYVRDAFESAFQKKGDLTSWVDVCSLLGCLRPACAIVTLGTCTSFDENTPHPRTITMTTKRARRQRLPTSSTCYKIGVGRLVIHFRSSTASLPLPHARATPPLFLPDAVSAAAAAALSSAPVLPCDKIAAVPSLSSSKRNQTRPTHYQIRNAGQSFQSVSSNQPLKGTIRVTLLCARCPPLCRPRIELREFLLVPPWMRAFETQLERTKDLPEYIFYDGPPFATGLPHYGHILAGTIKDIVTRYQVMTGHHVTRRFGWDCHGLPVENEIDQKLGIKRRDDVLKMGIDKYNEECRSIVTRYVGEWEKIITRTGRWIDFKNDYKTMDLKFMESVWWVFSQLFEKGLVYKGFKVMPYSTGCKTPLSNFEAGQSYKDVPDPEIMVTFPVLGDPQNAAFVAWTTTPWTLPSNLALCVNANFVYVKVRNKASGKVYVVAKSRLSALPVEKQKVNAPNGSTEVVNKSNPKKKGSSNSKTENSVEDSYEVLEEVLGASLVGKKYEPLFDYFKEFSDVAFRVVADNYVTDDSGTGIVHCAPAFGEDDYRVCIENQVINKGENLIVAVDDDGCFTTKITQFSGRYVKDADKDIIEAVKAQGRLVKSGSFTHSYPFCWRSDTPLIYRAVPSWFVRVEKLKEKLLENNEKTYWVPDFVKEKRFHNWLENARDWAVSRSRFWGTPLPVWVSEDGEEILVMDSIEKLEQLSGVKVFDLHRHKIDHITIPSRRGPEYGVLRRVDDVFDCWFESGSMPYAYIHYPFENVELFEKNFPGHFVAEGLDQTRGWFYTLMVLSTALFGKPAFRNLICNGLVLAEDGKKMSKRLKNYPSPMEIINDYGADALRLYLINSPVVRAETLRFKKEGVFGVVRDVFLPWYNAYRFLVQNAKRLEIEGFAPFSPVDQATLQKSFNVLDQWINSATQSLVYFVRKEMDGYRLYTVVPYLLKFLDNLTNIYVRFNRKRLKGRTGEEDCRIALSTLYHVLLTSCMVMAPFTPFFTEALYQNLRKVSDGSEESIHYCSYPQEGGKRGERIEESVTRMMTIIDLARNIRERHNKPLKTPLREMIVVHPDKDFLDDIAGKLREYVLEELNIRSLIPCNDTLKYASLRAEPDFSVLGKRLGKAMGVVAKEVKAMSQEDILAFEKVGEVTIATHCLRLSDIKVVRDFKRPDGMTDKEMDAAGDGDVLVILDLRPDESLFEAGVAREIVNRIQKLRKKAALEPTDSVEVYFRSQDEDASVAQRVLNAQELYISEAIGSPLLPSALLPSHAVTLAEESFQNVAGISFSIILARPVPVFNSDAVTALYKGNEKFARALEVYLLSRDLSNLKTEFSGNGKMRVDYIDGQPGVEVALGEHVFLTAGDKFLKAKSS</sequence>
<keyword evidence="5" id="KW-0067">ATP-binding</keyword>
<evidence type="ECO:0000313" key="15">
    <source>
        <dbReference type="Proteomes" id="UP000685013"/>
    </source>
</evidence>
<dbReference type="FunFam" id="1.10.730.10:FF:000025">
    <property type="entry name" value="Isoleucine--tRNA ligase cytoplasmic"/>
    <property type="match status" value="1"/>
</dbReference>
<dbReference type="InterPro" id="IPR001412">
    <property type="entry name" value="aa-tRNA-synth_I_CS"/>
</dbReference>
<dbReference type="EC" id="6.1.1.5" evidence="2"/>
<dbReference type="InterPro" id="IPR002301">
    <property type="entry name" value="Ile-tRNA-ligase"/>
</dbReference>
<dbReference type="GO" id="GO:0005524">
    <property type="term" value="F:ATP binding"/>
    <property type="evidence" value="ECO:0007669"/>
    <property type="project" value="UniProtKB-KW"/>
</dbReference>
<dbReference type="GO" id="GO:0006428">
    <property type="term" value="P:isoleucyl-tRNA aminoacylation"/>
    <property type="evidence" value="ECO:0007669"/>
    <property type="project" value="InterPro"/>
</dbReference>
<keyword evidence="4" id="KW-0547">Nucleotide-binding</keyword>
<evidence type="ECO:0000256" key="11">
    <source>
        <dbReference type="SAM" id="MobiDB-lite"/>
    </source>
</evidence>
<dbReference type="PROSITE" id="PS00178">
    <property type="entry name" value="AA_TRNA_LIGASE_I"/>
    <property type="match status" value="1"/>
</dbReference>
<evidence type="ECO:0000313" key="14">
    <source>
        <dbReference type="EMBL" id="KAG6582041.1"/>
    </source>
</evidence>
<evidence type="ECO:0000256" key="4">
    <source>
        <dbReference type="ARBA" id="ARBA00022741"/>
    </source>
</evidence>
<accession>A0AAV6MJQ8</accession>
<gene>
    <name evidence="14" type="ORF">SDJN03_22043</name>
</gene>
<evidence type="ECO:0000256" key="3">
    <source>
        <dbReference type="ARBA" id="ARBA00022598"/>
    </source>
</evidence>
<dbReference type="Pfam" id="PF01535">
    <property type="entry name" value="PPR"/>
    <property type="match status" value="2"/>
</dbReference>
<comment type="catalytic activity">
    <reaction evidence="9">
        <text>tRNA(Ile) + L-isoleucine + ATP = L-isoleucyl-tRNA(Ile) + AMP + diphosphate</text>
        <dbReference type="Rhea" id="RHEA:11060"/>
        <dbReference type="Rhea" id="RHEA-COMP:9666"/>
        <dbReference type="Rhea" id="RHEA-COMP:9695"/>
        <dbReference type="ChEBI" id="CHEBI:30616"/>
        <dbReference type="ChEBI" id="CHEBI:33019"/>
        <dbReference type="ChEBI" id="CHEBI:58045"/>
        <dbReference type="ChEBI" id="CHEBI:78442"/>
        <dbReference type="ChEBI" id="CHEBI:78528"/>
        <dbReference type="ChEBI" id="CHEBI:456215"/>
        <dbReference type="EC" id="6.1.1.5"/>
    </reaction>
</comment>
<evidence type="ECO:0000256" key="2">
    <source>
        <dbReference type="ARBA" id="ARBA00013165"/>
    </source>
</evidence>
<dbReference type="HAMAP" id="MF_02003">
    <property type="entry name" value="Ile_tRNA_synth_type2"/>
    <property type="match status" value="1"/>
</dbReference>
<dbReference type="Proteomes" id="UP000685013">
    <property type="component" value="Chromosome 14"/>
</dbReference>
<feature type="non-terminal residue" evidence="14">
    <location>
        <position position="1"/>
    </location>
</feature>
<dbReference type="PANTHER" id="PTHR42780:SF1">
    <property type="entry name" value="ISOLEUCINE--TRNA LIGASE, CYTOPLASMIC"/>
    <property type="match status" value="1"/>
</dbReference>
<dbReference type="CDD" id="cd07961">
    <property type="entry name" value="Anticodon_Ia_Ile_ABEc"/>
    <property type="match status" value="1"/>
</dbReference>
<feature type="domain" description="Methionyl/Valyl/Leucyl/Isoleucyl-tRNA synthetase anticodon-binding" evidence="13">
    <location>
        <begin position="1427"/>
        <end position="1577"/>
    </location>
</feature>